<feature type="transmembrane region" description="Helical" evidence="2">
    <location>
        <begin position="270"/>
        <end position="289"/>
    </location>
</feature>
<dbReference type="Proteomes" id="UP001056855">
    <property type="component" value="Chromosome"/>
</dbReference>
<dbReference type="GeneID" id="73290556"/>
<dbReference type="RefSeq" id="WP_254156163.1">
    <property type="nucleotide sequence ID" value="NZ_CP100355.1"/>
</dbReference>
<evidence type="ECO:0000256" key="2">
    <source>
        <dbReference type="SAM" id="Phobius"/>
    </source>
</evidence>
<dbReference type="InterPro" id="IPR036390">
    <property type="entry name" value="WH_DNA-bd_sf"/>
</dbReference>
<evidence type="ECO:0000313" key="5">
    <source>
        <dbReference type="EMBL" id="UTF52294.1"/>
    </source>
</evidence>
<feature type="region of interest" description="Disordered" evidence="1">
    <location>
        <begin position="295"/>
        <end position="328"/>
    </location>
</feature>
<sequence>MNGSALRTGILVIALLVTAVGGGTLVAAADSTTAVERERQPGMDTEQPAFSAGEDRYASAAAASFQEQGFETTTFIVTVNDDGSAIWTFRYERILEGDEAKSEFETFAEEFESEETELYADFASQAEVLLNIGREETDREMEATDFNRTARIEQGFNTRGVVEMSFTWNGFAQVNDGEVVAGDVFEGNFVVASDQSLVVETGDGLRFADVQPVGELSASSLEASDSVTWTGRKQFLDGQPRVVFESESAGGPVESGDDTENESALPLSTIAMALAGGAILLGLLVAGISRYGLLSRTDRSDPDSRPEPTREPDQSPAQPIPDDELLSDEDRVISLIRERGGRMKQVDIVDETGWSKSKVSMLLSEMESDGTISKLRVGRENIISLEGFEPEATRSPFEE</sequence>
<feature type="domain" description="DUF7345" evidence="4">
    <location>
        <begin position="77"/>
        <end position="204"/>
    </location>
</feature>
<name>A0A9E7N851_9EURY</name>
<evidence type="ECO:0000256" key="1">
    <source>
        <dbReference type="SAM" id="MobiDB-lite"/>
    </source>
</evidence>
<dbReference type="InterPro" id="IPR055767">
    <property type="entry name" value="DUF7343"/>
</dbReference>
<reference evidence="5" key="1">
    <citation type="submission" date="2022-06" db="EMBL/GenBank/DDBJ databases">
        <title>Diverse halophilic archaea isolated from saline environments.</title>
        <authorList>
            <person name="Cui H.-L."/>
        </authorList>
    </citation>
    <scope>NUCLEOTIDE SEQUENCE</scope>
    <source>
        <strain evidence="5">WLHS1</strain>
    </source>
</reference>
<evidence type="ECO:0000259" key="3">
    <source>
        <dbReference type="Pfam" id="PF24034"/>
    </source>
</evidence>
<dbReference type="Pfam" id="PF24036">
    <property type="entry name" value="DUF7345"/>
    <property type="match status" value="1"/>
</dbReference>
<keyword evidence="2" id="KW-0472">Membrane</keyword>
<keyword evidence="2" id="KW-1133">Transmembrane helix</keyword>
<accession>A0A9E7N851</accession>
<keyword evidence="6" id="KW-1185">Reference proteome</keyword>
<evidence type="ECO:0008006" key="7">
    <source>
        <dbReference type="Google" id="ProtNLM"/>
    </source>
</evidence>
<evidence type="ECO:0000313" key="6">
    <source>
        <dbReference type="Proteomes" id="UP001056855"/>
    </source>
</evidence>
<feature type="compositionally biased region" description="Basic and acidic residues" evidence="1">
    <location>
        <begin position="296"/>
        <end position="313"/>
    </location>
</feature>
<keyword evidence="2" id="KW-0812">Transmembrane</keyword>
<protein>
    <recommendedName>
        <fullName evidence="7">HTH iclR-type domain-containing protein</fullName>
    </recommendedName>
</protein>
<dbReference type="Pfam" id="PF24034">
    <property type="entry name" value="DUF7343"/>
    <property type="match status" value="1"/>
</dbReference>
<proteinExistence type="predicted"/>
<dbReference type="KEGG" id="sawl:NGM29_10880"/>
<gene>
    <name evidence="5" type="ORF">NGM29_10880</name>
</gene>
<evidence type="ECO:0000259" key="4">
    <source>
        <dbReference type="Pfam" id="PF24036"/>
    </source>
</evidence>
<dbReference type="SUPFAM" id="SSF46785">
    <property type="entry name" value="Winged helix' DNA-binding domain"/>
    <property type="match status" value="1"/>
</dbReference>
<dbReference type="Gene3D" id="1.10.10.10">
    <property type="entry name" value="Winged helix-like DNA-binding domain superfamily/Winged helix DNA-binding domain"/>
    <property type="match status" value="1"/>
</dbReference>
<feature type="domain" description="DUF7343" evidence="3">
    <location>
        <begin position="325"/>
        <end position="385"/>
    </location>
</feature>
<dbReference type="AlphaFoldDB" id="A0A9E7N851"/>
<organism evidence="5 6">
    <name type="scientific">Natronosalvus rutilus</name>
    <dbReference type="NCBI Taxonomy" id="2953753"/>
    <lineage>
        <taxon>Archaea</taxon>
        <taxon>Methanobacteriati</taxon>
        <taxon>Methanobacteriota</taxon>
        <taxon>Stenosarchaea group</taxon>
        <taxon>Halobacteria</taxon>
        <taxon>Halobacteriales</taxon>
        <taxon>Natrialbaceae</taxon>
        <taxon>Natronosalvus</taxon>
    </lineage>
</organism>
<dbReference type="EMBL" id="CP100355">
    <property type="protein sequence ID" value="UTF52294.1"/>
    <property type="molecule type" value="Genomic_DNA"/>
</dbReference>
<dbReference type="InterPro" id="IPR036388">
    <property type="entry name" value="WH-like_DNA-bd_sf"/>
</dbReference>
<dbReference type="InterPro" id="IPR055769">
    <property type="entry name" value="DUF7345"/>
</dbReference>